<accession>A0A1M5E526</accession>
<evidence type="ECO:0000313" key="2">
    <source>
        <dbReference type="Proteomes" id="UP000184164"/>
    </source>
</evidence>
<evidence type="ECO:0000313" key="1">
    <source>
        <dbReference type="EMBL" id="SHF74348.1"/>
    </source>
</evidence>
<keyword evidence="2" id="KW-1185">Reference proteome</keyword>
<dbReference type="EMBL" id="FQUM01000008">
    <property type="protein sequence ID" value="SHF74348.1"/>
    <property type="molecule type" value="Genomic_DNA"/>
</dbReference>
<gene>
    <name evidence="1" type="ORF">SAMN05444274_10888</name>
</gene>
<dbReference type="AlphaFoldDB" id="A0A1M5E526"/>
<dbReference type="OrthoDB" id="1115203at2"/>
<organism evidence="1 2">
    <name type="scientific">Mariniphaga anaerophila</name>
    <dbReference type="NCBI Taxonomy" id="1484053"/>
    <lineage>
        <taxon>Bacteria</taxon>
        <taxon>Pseudomonadati</taxon>
        <taxon>Bacteroidota</taxon>
        <taxon>Bacteroidia</taxon>
        <taxon>Marinilabiliales</taxon>
        <taxon>Prolixibacteraceae</taxon>
        <taxon>Mariniphaga</taxon>
    </lineage>
</organism>
<proteinExistence type="predicted"/>
<protein>
    <submittedName>
        <fullName evidence="1">Uncharacterized protein</fullName>
    </submittedName>
</protein>
<dbReference type="RefSeq" id="WP_073002916.1">
    <property type="nucleotide sequence ID" value="NZ_FQUM01000008.1"/>
</dbReference>
<sequence>MKKFVIASLLVLVATVVYSQNDLLKEIMSYSDSTEMMIRNGKKLILEKTVSGDHQSANSTLNYIKSNADKSYVVLFPVEELLFSLATRNFQLFLYNAKNFETLLEDKTKTVAGVNITPGLNEYLTNEIPFISEDLDNTQLAEYDKEVISMYIRYYTGEDPTGLRQSVKKYQKTYPDSEYSYFINGIKRTTNNGRMNFTFGYGNEFLSGDISETFTNRLHVLSMEMDGFINQLYLSLFLDGSVNRVFSNIDLPIKDTDLTHTKDQKVSSLKYGIKIGRTVFSNKRLVVYPFLTIGGYQMNSQSDIIDKNDSNNTKNNLTSSFLAGVGAASDIMLIEWKSKSAYEPDGFLFIRPQIGYDQFLSGKKHTRGSDFYFMISLGVSLGSL</sequence>
<name>A0A1M5E526_9BACT</name>
<dbReference type="STRING" id="1484053.SAMN05444274_10888"/>
<reference evidence="1 2" key="1">
    <citation type="submission" date="2016-11" db="EMBL/GenBank/DDBJ databases">
        <authorList>
            <person name="Jaros S."/>
            <person name="Januszkiewicz K."/>
            <person name="Wedrychowicz H."/>
        </authorList>
    </citation>
    <scope>NUCLEOTIDE SEQUENCE [LARGE SCALE GENOMIC DNA]</scope>
    <source>
        <strain evidence="1 2">DSM 26910</strain>
    </source>
</reference>
<dbReference type="Proteomes" id="UP000184164">
    <property type="component" value="Unassembled WGS sequence"/>
</dbReference>